<dbReference type="AlphaFoldDB" id="A0A7R8X3R7"/>
<dbReference type="PANTHER" id="PTHR33236:SF11">
    <property type="entry name" value="CUB DOMAIN-CONTAINING PROTEIN"/>
    <property type="match status" value="1"/>
</dbReference>
<feature type="signal peptide" evidence="1">
    <location>
        <begin position="1"/>
        <end position="17"/>
    </location>
</feature>
<keyword evidence="3" id="KW-1185">Reference proteome</keyword>
<dbReference type="Proteomes" id="UP000677054">
    <property type="component" value="Unassembled WGS sequence"/>
</dbReference>
<evidence type="ECO:0000313" key="2">
    <source>
        <dbReference type="EMBL" id="CAD7243178.1"/>
    </source>
</evidence>
<accession>A0A7R8X3R7</accession>
<protein>
    <recommendedName>
        <fullName evidence="4">CUB domain-containing protein</fullName>
    </recommendedName>
</protein>
<organism evidence="2">
    <name type="scientific">Darwinula stevensoni</name>
    <dbReference type="NCBI Taxonomy" id="69355"/>
    <lineage>
        <taxon>Eukaryota</taxon>
        <taxon>Metazoa</taxon>
        <taxon>Ecdysozoa</taxon>
        <taxon>Arthropoda</taxon>
        <taxon>Crustacea</taxon>
        <taxon>Oligostraca</taxon>
        <taxon>Ostracoda</taxon>
        <taxon>Podocopa</taxon>
        <taxon>Podocopida</taxon>
        <taxon>Darwinulocopina</taxon>
        <taxon>Darwinuloidea</taxon>
        <taxon>Darwinulidae</taxon>
        <taxon>Darwinula</taxon>
    </lineage>
</organism>
<feature type="chain" id="PRO_5036402405" description="CUB domain-containing protein" evidence="1">
    <location>
        <begin position="18"/>
        <end position="165"/>
    </location>
</feature>
<dbReference type="EMBL" id="CAJPEV010000380">
    <property type="protein sequence ID" value="CAG0884669.1"/>
    <property type="molecule type" value="Genomic_DNA"/>
</dbReference>
<keyword evidence="1" id="KW-0732">Signal</keyword>
<evidence type="ECO:0000256" key="1">
    <source>
        <dbReference type="SAM" id="SignalP"/>
    </source>
</evidence>
<evidence type="ECO:0008006" key="4">
    <source>
        <dbReference type="Google" id="ProtNLM"/>
    </source>
</evidence>
<gene>
    <name evidence="2" type="ORF">DSTB1V02_LOCUS3111</name>
</gene>
<feature type="non-terminal residue" evidence="2">
    <location>
        <position position="1"/>
    </location>
</feature>
<sequence>MCSKLLSLVLFVPLAWTGSEVVEDRQSKMLGFGMPSIFQLMTFANGLCNNTAGDTGTCYKYSECKRKEGKANTACASGLGVCCVFQSTCRNNTSEEVSYFVNPSYPMSDSLTQVCDYRVDISRPTVIQIRLDFMEFELPGPRPFALPLEVPKASQKLLDARSEPS</sequence>
<reference evidence="2" key="1">
    <citation type="submission" date="2020-11" db="EMBL/GenBank/DDBJ databases">
        <authorList>
            <person name="Tran Van P."/>
        </authorList>
    </citation>
    <scope>NUCLEOTIDE SEQUENCE</scope>
</reference>
<name>A0A7R8X3R7_9CRUS</name>
<evidence type="ECO:0000313" key="3">
    <source>
        <dbReference type="Proteomes" id="UP000677054"/>
    </source>
</evidence>
<dbReference type="OrthoDB" id="6378485at2759"/>
<dbReference type="EMBL" id="LR899897">
    <property type="protein sequence ID" value="CAD7243178.1"/>
    <property type="molecule type" value="Genomic_DNA"/>
</dbReference>
<dbReference type="PANTHER" id="PTHR33236">
    <property type="entry name" value="INTRAFLAGELLAR TRANSPORT PROTEIN 122 FAMILY PROTEIN-RELATED"/>
    <property type="match status" value="1"/>
</dbReference>
<proteinExistence type="predicted"/>